<dbReference type="HAMAP" id="MF_00374">
    <property type="entry name" value="Ribosomal_uL29"/>
    <property type="match status" value="1"/>
</dbReference>
<comment type="caution">
    <text evidence="7">The sequence shown here is derived from an EMBL/GenBank/DDBJ whole genome shotgun (WGS) entry which is preliminary data.</text>
</comment>
<organism evidence="7 8">
    <name type="scientific">Candidatus Nomurabacteria bacterium RIFCSPHIGHO2_01_FULL_40_20</name>
    <dbReference type="NCBI Taxonomy" id="1801738"/>
    <lineage>
        <taxon>Bacteria</taxon>
        <taxon>Candidatus Nomuraibacteriota</taxon>
    </lineage>
</organism>
<evidence type="ECO:0000313" key="8">
    <source>
        <dbReference type="Proteomes" id="UP000178985"/>
    </source>
</evidence>
<dbReference type="GO" id="GO:1990904">
    <property type="term" value="C:ribonucleoprotein complex"/>
    <property type="evidence" value="ECO:0007669"/>
    <property type="project" value="UniProtKB-KW"/>
</dbReference>
<evidence type="ECO:0000256" key="1">
    <source>
        <dbReference type="ARBA" id="ARBA00009254"/>
    </source>
</evidence>
<dbReference type="AlphaFoldDB" id="A0A1F6V448"/>
<protein>
    <recommendedName>
        <fullName evidence="4 5">Large ribosomal subunit protein uL29</fullName>
    </recommendedName>
</protein>
<dbReference type="Gene3D" id="1.10.287.310">
    <property type="match status" value="1"/>
</dbReference>
<dbReference type="NCBIfam" id="TIGR00012">
    <property type="entry name" value="L29"/>
    <property type="match status" value="1"/>
</dbReference>
<dbReference type="EMBL" id="MFTO01000005">
    <property type="protein sequence ID" value="OGI64224.1"/>
    <property type="molecule type" value="Genomic_DNA"/>
</dbReference>
<dbReference type="GO" id="GO:0003735">
    <property type="term" value="F:structural constituent of ribosome"/>
    <property type="evidence" value="ECO:0007669"/>
    <property type="project" value="InterPro"/>
</dbReference>
<evidence type="ECO:0000256" key="5">
    <source>
        <dbReference type="HAMAP-Rule" id="MF_00374"/>
    </source>
</evidence>
<dbReference type="Pfam" id="PF00831">
    <property type="entry name" value="Ribosomal_L29"/>
    <property type="match status" value="1"/>
</dbReference>
<dbReference type="GO" id="GO:0005840">
    <property type="term" value="C:ribosome"/>
    <property type="evidence" value="ECO:0007669"/>
    <property type="project" value="UniProtKB-KW"/>
</dbReference>
<dbReference type="Proteomes" id="UP000178985">
    <property type="component" value="Unassembled WGS sequence"/>
</dbReference>
<dbReference type="SUPFAM" id="SSF46561">
    <property type="entry name" value="Ribosomal protein L29 (L29p)"/>
    <property type="match status" value="1"/>
</dbReference>
<keyword evidence="2 5" id="KW-0689">Ribosomal protein</keyword>
<keyword evidence="6" id="KW-0175">Coiled coil</keyword>
<evidence type="ECO:0000256" key="2">
    <source>
        <dbReference type="ARBA" id="ARBA00022980"/>
    </source>
</evidence>
<evidence type="ECO:0000256" key="6">
    <source>
        <dbReference type="SAM" id="Coils"/>
    </source>
</evidence>
<dbReference type="GO" id="GO:0006412">
    <property type="term" value="P:translation"/>
    <property type="evidence" value="ECO:0007669"/>
    <property type="project" value="UniProtKB-UniRule"/>
</dbReference>
<dbReference type="InterPro" id="IPR036049">
    <property type="entry name" value="Ribosomal_uL29_sf"/>
</dbReference>
<keyword evidence="3 5" id="KW-0687">Ribonucleoprotein</keyword>
<evidence type="ECO:0000256" key="3">
    <source>
        <dbReference type="ARBA" id="ARBA00023274"/>
    </source>
</evidence>
<proteinExistence type="inferred from homology"/>
<comment type="similarity">
    <text evidence="1 5">Belongs to the universal ribosomal protein uL29 family.</text>
</comment>
<feature type="coiled-coil region" evidence="6">
    <location>
        <begin position="6"/>
        <end position="40"/>
    </location>
</feature>
<dbReference type="InterPro" id="IPR001854">
    <property type="entry name" value="Ribosomal_uL29"/>
</dbReference>
<sequence length="66" mass="7694">MAKKNKNLKGENVEDLKKKLEALREEVRVLKFKMEGAKSKNVKELSVLRKDIARILTELNRNSKKN</sequence>
<evidence type="ECO:0000313" key="7">
    <source>
        <dbReference type="EMBL" id="OGI64224.1"/>
    </source>
</evidence>
<name>A0A1F6V448_9BACT</name>
<reference evidence="7 8" key="1">
    <citation type="journal article" date="2016" name="Nat. Commun.">
        <title>Thousands of microbial genomes shed light on interconnected biogeochemical processes in an aquifer system.</title>
        <authorList>
            <person name="Anantharaman K."/>
            <person name="Brown C.T."/>
            <person name="Hug L.A."/>
            <person name="Sharon I."/>
            <person name="Castelle C.J."/>
            <person name="Probst A.J."/>
            <person name="Thomas B.C."/>
            <person name="Singh A."/>
            <person name="Wilkins M.J."/>
            <person name="Karaoz U."/>
            <person name="Brodie E.L."/>
            <person name="Williams K.H."/>
            <person name="Hubbard S.S."/>
            <person name="Banfield J.F."/>
        </authorList>
    </citation>
    <scope>NUCLEOTIDE SEQUENCE [LARGE SCALE GENOMIC DNA]</scope>
</reference>
<accession>A0A1F6V448</accession>
<evidence type="ECO:0000256" key="4">
    <source>
        <dbReference type="ARBA" id="ARBA00035204"/>
    </source>
</evidence>
<gene>
    <name evidence="5" type="primary">rpmC</name>
    <name evidence="7" type="ORF">A2733_03150</name>
</gene>